<evidence type="ECO:0000256" key="1">
    <source>
        <dbReference type="ARBA" id="ARBA00001326"/>
    </source>
</evidence>
<name>A0A4U0SR17_9ACTN</name>
<evidence type="ECO:0000256" key="4">
    <source>
        <dbReference type="ARBA" id="ARBA00022723"/>
    </source>
</evidence>
<dbReference type="Proteomes" id="UP000305778">
    <property type="component" value="Unassembled WGS sequence"/>
</dbReference>
<comment type="similarity">
    <text evidence="3">Belongs to the damage-control phosphatase family. Sugar phosphate phosphatase III subfamily.</text>
</comment>
<dbReference type="AlphaFoldDB" id="A0A4U0SR17"/>
<proteinExistence type="inferred from homology"/>
<comment type="catalytic activity">
    <reaction evidence="1">
        <text>beta-D-fructose 1-phosphate + H2O = D-fructose + phosphate</text>
        <dbReference type="Rhea" id="RHEA:35603"/>
        <dbReference type="ChEBI" id="CHEBI:15377"/>
        <dbReference type="ChEBI" id="CHEBI:37721"/>
        <dbReference type="ChEBI" id="CHEBI:43474"/>
        <dbReference type="ChEBI" id="CHEBI:138881"/>
    </reaction>
</comment>
<dbReference type="Gene3D" id="3.40.50.10880">
    <property type="entry name" value="Uncharacterised protein PF01937, DUF89, domain 3"/>
    <property type="match status" value="1"/>
</dbReference>
<dbReference type="InterPro" id="IPR039763">
    <property type="entry name" value="ARMT1"/>
</dbReference>
<evidence type="ECO:0000313" key="10">
    <source>
        <dbReference type="Proteomes" id="UP000305778"/>
    </source>
</evidence>
<dbReference type="Pfam" id="PF01937">
    <property type="entry name" value="ARMT1-like_dom"/>
    <property type="match status" value="1"/>
</dbReference>
<dbReference type="GO" id="GO:0006974">
    <property type="term" value="P:DNA damage response"/>
    <property type="evidence" value="ECO:0007669"/>
    <property type="project" value="TreeGrafter"/>
</dbReference>
<comment type="cofactor">
    <cofactor evidence="2">
        <name>Mn(2+)</name>
        <dbReference type="ChEBI" id="CHEBI:29035"/>
    </cofactor>
</comment>
<dbReference type="GO" id="GO:0016791">
    <property type="term" value="F:phosphatase activity"/>
    <property type="evidence" value="ECO:0007669"/>
    <property type="project" value="TreeGrafter"/>
</dbReference>
<evidence type="ECO:0000256" key="5">
    <source>
        <dbReference type="ARBA" id="ARBA00022801"/>
    </source>
</evidence>
<dbReference type="InterPro" id="IPR036075">
    <property type="entry name" value="ARMT-1-like_metal-bd_sf"/>
</dbReference>
<dbReference type="RefSeq" id="WP_136722834.1">
    <property type="nucleotide sequence ID" value="NZ_SUMC01000006.1"/>
</dbReference>
<organism evidence="9 10">
    <name type="scientific">Actinacidiphila oryziradicis</name>
    <dbReference type="NCBI Taxonomy" id="2571141"/>
    <lineage>
        <taxon>Bacteria</taxon>
        <taxon>Bacillati</taxon>
        <taxon>Actinomycetota</taxon>
        <taxon>Actinomycetes</taxon>
        <taxon>Kitasatosporales</taxon>
        <taxon>Streptomycetaceae</taxon>
        <taxon>Actinacidiphila</taxon>
    </lineage>
</organism>
<feature type="domain" description="Damage-control phosphatase ARMT1-like metal-binding" evidence="8">
    <location>
        <begin position="19"/>
        <end position="341"/>
    </location>
</feature>
<sequence>MADVIVSNVPGSFPWGVLHERHPALIARVRDATPYGPGRRGALDALLGEIDGAIGPLAPGAADRGVWEAWGSEKYVGRPWDEVPFLWAESYFYRRLLDAVGYFGPGPWRGIDPFAPFKAAELDGLAPPVAGLEEQALLHASLWGNRADLGFRISAGEAGLGERVTGLVADDSAGLWAVLDRGAPGRLCVVADNAGPELLPDLLLADQLLAAHRVSEVLLHVKPYPYYVSDATPADVIACLRRAGEAGKRLWQAMADGRFIVRAHPFSCAPLPYQDMPDDLRADFGSATLTIMKGDLNYRRLVCDRHWAATTPYATVTGYFPGPVAALRTLKSEVVVGLDEATVAALDAGGQSWRTAGTHALIQV</sequence>
<evidence type="ECO:0000259" key="8">
    <source>
        <dbReference type="Pfam" id="PF01937"/>
    </source>
</evidence>
<dbReference type="GO" id="GO:0032259">
    <property type="term" value="P:methylation"/>
    <property type="evidence" value="ECO:0007669"/>
    <property type="project" value="UniProtKB-KW"/>
</dbReference>
<keyword evidence="5" id="KW-0378">Hydrolase</keyword>
<dbReference type="PANTHER" id="PTHR12260">
    <property type="entry name" value="DAMAGE-CONTROL PHOSPHATASE ARMT1"/>
    <property type="match status" value="1"/>
</dbReference>
<keyword evidence="10" id="KW-1185">Reference proteome</keyword>
<accession>A0A4U0SR17</accession>
<protein>
    <submittedName>
        <fullName evidence="9">Protein-glutamate O-methyltransferase family protein</fullName>
    </submittedName>
</protein>
<dbReference type="GO" id="GO:0008168">
    <property type="term" value="F:methyltransferase activity"/>
    <property type="evidence" value="ECO:0007669"/>
    <property type="project" value="UniProtKB-KW"/>
</dbReference>
<dbReference type="EMBL" id="SUMC01000006">
    <property type="protein sequence ID" value="TKA11838.1"/>
    <property type="molecule type" value="Genomic_DNA"/>
</dbReference>
<evidence type="ECO:0000256" key="7">
    <source>
        <dbReference type="ARBA" id="ARBA00048809"/>
    </source>
</evidence>
<keyword evidence="9" id="KW-0808">Transferase</keyword>
<gene>
    <name evidence="9" type="ORF">FCI23_08325</name>
</gene>
<evidence type="ECO:0000313" key="9">
    <source>
        <dbReference type="EMBL" id="TKA11838.1"/>
    </source>
</evidence>
<dbReference type="OrthoDB" id="146189at2"/>
<evidence type="ECO:0000256" key="6">
    <source>
        <dbReference type="ARBA" id="ARBA00023211"/>
    </source>
</evidence>
<dbReference type="SUPFAM" id="SSF111321">
    <property type="entry name" value="AF1104-like"/>
    <property type="match status" value="1"/>
</dbReference>
<evidence type="ECO:0000256" key="2">
    <source>
        <dbReference type="ARBA" id="ARBA00001936"/>
    </source>
</evidence>
<dbReference type="GO" id="GO:0046872">
    <property type="term" value="F:metal ion binding"/>
    <property type="evidence" value="ECO:0007669"/>
    <property type="project" value="UniProtKB-KW"/>
</dbReference>
<keyword evidence="4" id="KW-0479">Metal-binding</keyword>
<keyword evidence="9" id="KW-0489">Methyltransferase</keyword>
<reference evidence="9 10" key="1">
    <citation type="submission" date="2019-04" db="EMBL/GenBank/DDBJ databases">
        <title>Streptomyces oryziradicis sp. nov., a novel actinomycete isolated from rhizosphere soil of rice (Oryza sativa L.).</title>
        <authorList>
            <person name="Li C."/>
        </authorList>
    </citation>
    <scope>NUCLEOTIDE SEQUENCE [LARGE SCALE GENOMIC DNA]</scope>
    <source>
        <strain evidence="9 10">NEAU-C40</strain>
    </source>
</reference>
<comment type="caution">
    <text evidence="9">The sequence shown here is derived from an EMBL/GenBank/DDBJ whole genome shotgun (WGS) entry which is preliminary data.</text>
</comment>
<keyword evidence="6" id="KW-0464">Manganese</keyword>
<dbReference type="InterPro" id="IPR002791">
    <property type="entry name" value="ARMT1-like_metal-bd"/>
</dbReference>
<dbReference type="PANTHER" id="PTHR12260:SF6">
    <property type="entry name" value="DAMAGE-CONTROL PHOSPHATASE ARMT1"/>
    <property type="match status" value="1"/>
</dbReference>
<comment type="catalytic activity">
    <reaction evidence="7">
        <text>beta-D-fructose 6-phosphate = dihydroxyacetone + D-glyceraldehyde 3-phosphate</text>
        <dbReference type="Rhea" id="RHEA:28002"/>
        <dbReference type="ChEBI" id="CHEBI:16016"/>
        <dbReference type="ChEBI" id="CHEBI:57634"/>
        <dbReference type="ChEBI" id="CHEBI:59776"/>
    </reaction>
</comment>
<evidence type="ECO:0000256" key="3">
    <source>
        <dbReference type="ARBA" id="ARBA00009519"/>
    </source>
</evidence>